<dbReference type="EMBL" id="WJQU01000003">
    <property type="protein sequence ID" value="KAJ6637809.1"/>
    <property type="molecule type" value="Genomic_DNA"/>
</dbReference>
<evidence type="ECO:0000313" key="2">
    <source>
        <dbReference type="Proteomes" id="UP001151699"/>
    </source>
</evidence>
<dbReference type="Proteomes" id="UP001151699">
    <property type="component" value="Chromosome X"/>
</dbReference>
<proteinExistence type="predicted"/>
<reference evidence="1" key="1">
    <citation type="submission" date="2022-07" db="EMBL/GenBank/DDBJ databases">
        <authorList>
            <person name="Trinca V."/>
            <person name="Uliana J.V.C."/>
            <person name="Torres T.T."/>
            <person name="Ward R.J."/>
            <person name="Monesi N."/>
        </authorList>
    </citation>
    <scope>NUCLEOTIDE SEQUENCE</scope>
    <source>
        <strain evidence="1">HSMRA1968</strain>
        <tissue evidence="1">Whole embryos</tissue>
    </source>
</reference>
<evidence type="ECO:0000313" key="1">
    <source>
        <dbReference type="EMBL" id="KAJ6637809.1"/>
    </source>
</evidence>
<sequence>MAHQSTGSSRYDDFIGEGHWMYPTTYAQYESNTSPKYEYVITNRSGYIGGAHTPIKWNGTWYRNAMLKLFTDTVVYHFSCAARVVTSLDGKINKVLQSKHNHLPKRN</sequence>
<keyword evidence="2" id="KW-1185">Reference proteome</keyword>
<comment type="caution">
    <text evidence="1">The sequence shown here is derived from an EMBL/GenBank/DDBJ whole genome shotgun (WGS) entry which is preliminary data.</text>
</comment>
<gene>
    <name evidence="1" type="ORF">Bhyg_10540</name>
</gene>
<dbReference type="AlphaFoldDB" id="A0A9Q0MVE3"/>
<organism evidence="1 2">
    <name type="scientific">Pseudolycoriella hygida</name>
    <dbReference type="NCBI Taxonomy" id="35572"/>
    <lineage>
        <taxon>Eukaryota</taxon>
        <taxon>Metazoa</taxon>
        <taxon>Ecdysozoa</taxon>
        <taxon>Arthropoda</taxon>
        <taxon>Hexapoda</taxon>
        <taxon>Insecta</taxon>
        <taxon>Pterygota</taxon>
        <taxon>Neoptera</taxon>
        <taxon>Endopterygota</taxon>
        <taxon>Diptera</taxon>
        <taxon>Nematocera</taxon>
        <taxon>Sciaroidea</taxon>
        <taxon>Sciaridae</taxon>
        <taxon>Pseudolycoriella</taxon>
    </lineage>
</organism>
<name>A0A9Q0MVE3_9DIPT</name>
<accession>A0A9Q0MVE3</accession>
<protein>
    <submittedName>
        <fullName evidence="1">Uncharacterized protein</fullName>
    </submittedName>
</protein>